<dbReference type="EMBL" id="JACLAU010000074">
    <property type="protein sequence ID" value="MBC2653701.1"/>
    <property type="molecule type" value="Genomic_DNA"/>
</dbReference>
<sequence>MSLGLAVVLWAANLAAADPRPPVAPMDLTRLDLARTDAVLRGIPASHADIAVPRLPRQRPAPDETTNPDLAVLVGNRHQGGQFEMGALGGGRADAPGLVHVGLGFDF</sequence>
<name>A0A7X1FB52_9SPHN</name>
<dbReference type="AlphaFoldDB" id="A0A7X1FB52"/>
<reference evidence="1 2" key="1">
    <citation type="submission" date="2020-08" db="EMBL/GenBank/DDBJ databases">
        <title>The genome sequence of Novosphingobium flavum 4Y4.</title>
        <authorList>
            <person name="Liu Y."/>
        </authorList>
    </citation>
    <scope>NUCLEOTIDE SEQUENCE [LARGE SCALE GENOMIC DNA]</scope>
    <source>
        <strain evidence="1 2">4Y4</strain>
    </source>
</reference>
<evidence type="ECO:0000313" key="2">
    <source>
        <dbReference type="Proteomes" id="UP000520156"/>
    </source>
</evidence>
<evidence type="ECO:0000313" key="1">
    <source>
        <dbReference type="EMBL" id="MBC2653701.1"/>
    </source>
</evidence>
<protein>
    <submittedName>
        <fullName evidence="1">Uncharacterized protein</fullName>
    </submittedName>
</protein>
<keyword evidence="2" id="KW-1185">Reference proteome</keyword>
<accession>A0A7X1FB52</accession>
<gene>
    <name evidence="1" type="ORF">H7F49_18640</name>
</gene>
<organism evidence="1 2">
    <name type="scientific">Novosphingobium aerophilum</name>
    <dbReference type="NCBI Taxonomy" id="2839843"/>
    <lineage>
        <taxon>Bacteria</taxon>
        <taxon>Pseudomonadati</taxon>
        <taxon>Pseudomonadota</taxon>
        <taxon>Alphaproteobacteria</taxon>
        <taxon>Sphingomonadales</taxon>
        <taxon>Sphingomonadaceae</taxon>
        <taxon>Novosphingobium</taxon>
    </lineage>
</organism>
<comment type="caution">
    <text evidence="1">The sequence shown here is derived from an EMBL/GenBank/DDBJ whole genome shotgun (WGS) entry which is preliminary data.</text>
</comment>
<proteinExistence type="predicted"/>
<dbReference type="Proteomes" id="UP000520156">
    <property type="component" value="Unassembled WGS sequence"/>
</dbReference>
<dbReference type="RefSeq" id="WP_185685070.1">
    <property type="nucleotide sequence ID" value="NZ_JACLAU010000074.1"/>
</dbReference>